<keyword evidence="11" id="KW-1185">Reference proteome</keyword>
<dbReference type="Pfam" id="PF07660">
    <property type="entry name" value="STN"/>
    <property type="match status" value="1"/>
</dbReference>
<keyword evidence="6 7" id="KW-0998">Cell outer membrane</keyword>
<dbReference type="SUPFAM" id="SSF49464">
    <property type="entry name" value="Carboxypeptidase regulatory domain-like"/>
    <property type="match status" value="1"/>
</dbReference>
<dbReference type="InterPro" id="IPR023997">
    <property type="entry name" value="TonB-dep_OMP_SusC/RagA_CS"/>
</dbReference>
<evidence type="ECO:0000256" key="6">
    <source>
        <dbReference type="ARBA" id="ARBA00023237"/>
    </source>
</evidence>
<evidence type="ECO:0000256" key="5">
    <source>
        <dbReference type="ARBA" id="ARBA00023136"/>
    </source>
</evidence>
<dbReference type="Pfam" id="PF13715">
    <property type="entry name" value="CarbopepD_reg_2"/>
    <property type="match status" value="1"/>
</dbReference>
<comment type="similarity">
    <text evidence="7">Belongs to the TonB-dependent receptor family.</text>
</comment>
<evidence type="ECO:0000256" key="7">
    <source>
        <dbReference type="PROSITE-ProRule" id="PRU01360"/>
    </source>
</evidence>
<dbReference type="InterPro" id="IPR023996">
    <property type="entry name" value="TonB-dep_OMP_SusC/RagA"/>
</dbReference>
<comment type="subcellular location">
    <subcellularLocation>
        <location evidence="1 7">Cell outer membrane</location>
        <topology evidence="1 7">Multi-pass membrane protein</topology>
    </subcellularLocation>
</comment>
<dbReference type="Gene3D" id="2.60.40.1120">
    <property type="entry name" value="Carboxypeptidase-like, regulatory domain"/>
    <property type="match status" value="1"/>
</dbReference>
<feature type="signal peptide" evidence="8">
    <location>
        <begin position="1"/>
        <end position="22"/>
    </location>
</feature>
<accession>A0A1W2DW12</accession>
<dbReference type="Gene3D" id="3.55.50.30">
    <property type="match status" value="1"/>
</dbReference>
<dbReference type="GO" id="GO:0009279">
    <property type="term" value="C:cell outer membrane"/>
    <property type="evidence" value="ECO:0007669"/>
    <property type="project" value="UniProtKB-SubCell"/>
</dbReference>
<dbReference type="SMART" id="SM00965">
    <property type="entry name" value="STN"/>
    <property type="match status" value="1"/>
</dbReference>
<dbReference type="Gene3D" id="2.170.130.10">
    <property type="entry name" value="TonB-dependent receptor, plug domain"/>
    <property type="match status" value="1"/>
</dbReference>
<keyword evidence="5 7" id="KW-0472">Membrane</keyword>
<evidence type="ECO:0000313" key="11">
    <source>
        <dbReference type="Proteomes" id="UP000192678"/>
    </source>
</evidence>
<organism evidence="10 11">
    <name type="scientific">Pedobacter nyackensis</name>
    <dbReference type="NCBI Taxonomy" id="475255"/>
    <lineage>
        <taxon>Bacteria</taxon>
        <taxon>Pseudomonadati</taxon>
        <taxon>Bacteroidota</taxon>
        <taxon>Sphingobacteriia</taxon>
        <taxon>Sphingobacteriales</taxon>
        <taxon>Sphingobacteriaceae</taxon>
        <taxon>Pedobacter</taxon>
    </lineage>
</organism>
<feature type="domain" description="Secretin/TonB short N-terminal" evidence="9">
    <location>
        <begin position="46"/>
        <end position="97"/>
    </location>
</feature>
<dbReference type="Gene3D" id="2.40.170.20">
    <property type="entry name" value="TonB-dependent receptor, beta-barrel domain"/>
    <property type="match status" value="1"/>
</dbReference>
<dbReference type="STRING" id="475255.SAMN04488101_108156"/>
<feature type="chain" id="PRO_5012800177" evidence="8">
    <location>
        <begin position="23"/>
        <end position="1158"/>
    </location>
</feature>
<proteinExistence type="inferred from homology"/>
<dbReference type="PROSITE" id="PS52016">
    <property type="entry name" value="TONB_DEPENDENT_REC_3"/>
    <property type="match status" value="1"/>
</dbReference>
<dbReference type="NCBIfam" id="TIGR04056">
    <property type="entry name" value="OMP_RagA_SusC"/>
    <property type="match status" value="1"/>
</dbReference>
<evidence type="ECO:0000313" key="10">
    <source>
        <dbReference type="EMBL" id="SMD01262.1"/>
    </source>
</evidence>
<evidence type="ECO:0000256" key="2">
    <source>
        <dbReference type="ARBA" id="ARBA00022448"/>
    </source>
</evidence>
<protein>
    <submittedName>
        <fullName evidence="10">TonB-linked outer membrane protein, SusC/RagA family</fullName>
    </submittedName>
</protein>
<dbReference type="InterPro" id="IPR012910">
    <property type="entry name" value="Plug_dom"/>
</dbReference>
<evidence type="ECO:0000256" key="4">
    <source>
        <dbReference type="ARBA" id="ARBA00022692"/>
    </source>
</evidence>
<dbReference type="InterPro" id="IPR039426">
    <property type="entry name" value="TonB-dep_rcpt-like"/>
</dbReference>
<dbReference type="RefSeq" id="WP_144009515.1">
    <property type="nucleotide sequence ID" value="NZ_FWYB01000008.1"/>
</dbReference>
<keyword evidence="8" id="KW-0732">Signal</keyword>
<keyword evidence="2 7" id="KW-0813">Transport</keyword>
<evidence type="ECO:0000259" key="9">
    <source>
        <dbReference type="SMART" id="SM00965"/>
    </source>
</evidence>
<dbReference type="InterPro" id="IPR008969">
    <property type="entry name" value="CarboxyPept-like_regulatory"/>
</dbReference>
<dbReference type="OrthoDB" id="9768177at2"/>
<name>A0A1W2DW12_9SPHI</name>
<evidence type="ECO:0000256" key="8">
    <source>
        <dbReference type="SAM" id="SignalP"/>
    </source>
</evidence>
<keyword evidence="4 7" id="KW-0812">Transmembrane</keyword>
<dbReference type="AlphaFoldDB" id="A0A1W2DW12"/>
<evidence type="ECO:0000256" key="1">
    <source>
        <dbReference type="ARBA" id="ARBA00004571"/>
    </source>
</evidence>
<dbReference type="SUPFAM" id="SSF56935">
    <property type="entry name" value="Porins"/>
    <property type="match status" value="1"/>
</dbReference>
<dbReference type="InterPro" id="IPR036942">
    <property type="entry name" value="Beta-barrel_TonB_sf"/>
</dbReference>
<reference evidence="10 11" key="1">
    <citation type="submission" date="2017-04" db="EMBL/GenBank/DDBJ databases">
        <authorList>
            <person name="Afonso C.L."/>
            <person name="Miller P.J."/>
            <person name="Scott M.A."/>
            <person name="Spackman E."/>
            <person name="Goraichik I."/>
            <person name="Dimitrov K.M."/>
            <person name="Suarez D.L."/>
            <person name="Swayne D.E."/>
        </authorList>
    </citation>
    <scope>NUCLEOTIDE SEQUENCE [LARGE SCALE GENOMIC DNA]</scope>
    <source>
        <strain evidence="10 11">DSM 19625</strain>
    </source>
</reference>
<dbReference type="EMBL" id="FWYB01000008">
    <property type="protein sequence ID" value="SMD01262.1"/>
    <property type="molecule type" value="Genomic_DNA"/>
</dbReference>
<keyword evidence="3 7" id="KW-1134">Transmembrane beta strand</keyword>
<evidence type="ECO:0000256" key="3">
    <source>
        <dbReference type="ARBA" id="ARBA00022452"/>
    </source>
</evidence>
<dbReference type="NCBIfam" id="TIGR04057">
    <property type="entry name" value="SusC_RagA_signa"/>
    <property type="match status" value="1"/>
</dbReference>
<dbReference type="InterPro" id="IPR011662">
    <property type="entry name" value="Secretin/TonB_short_N"/>
</dbReference>
<dbReference type="InterPro" id="IPR037066">
    <property type="entry name" value="Plug_dom_sf"/>
</dbReference>
<gene>
    <name evidence="10" type="ORF">SAMN04488101_108156</name>
</gene>
<sequence>MIKLTTLIITVFLFQLSSSTKAQISIHVKQESLRKVLEKISKQSGYDLIYSVQDFKGVKRVSLNLNNTSLERALEISFAGQPLTYELSDKTLMIRRKDEKYLFKQVTKHFKQQKITGKVTDQSGLPLSGVNVMVKGSRLRAVTDRDGYYSIKTTENEALVYTFVGYTKQTQIIGKRATIDIKLTESVGKLEQVDVVVNTGYQALSMEHSTGSFYQIDSETINRRVSTNILDRLDGMASGVFFNGMETSPINSNPASQRELGINIRGQSTIQGSVDPLIVINNFPYEGLLQNINPNDVESVTILKDASAASIWGARSANGVIVITTKTAKKNKPLKIDITTNINVINKPDILGNKAYIGAKDFIEIEKTLFNNGFFDADISNTSAMTALSPVVEALANHKSGILTNSQLESIISSLGNQDIRQDYDRYVHQKAVKQQYHISLTKGTDKGSYFFSIGGDKNTENTINKRFDRITVNSNNSYNLTPKLKLNTQVSYSNNTTDNYNLGYMYNGMMGVNSSYGRILPYARLVDHQGTPLAIDRILRATYIEELEKKGFYDWHLRPLDEIRMANQQSKVNNFLIRTSLKYTIKPFLHAEGFFQNENQSIYGRNHQSINTYYVRNLINQFAQYNENEGKVNFIFPEGGVLNLDNLRTKTQNYRGQLSYNQTVGNHRINAILGAEISETKATGDSQVSYGYNDQLGSSDMQLDYTLDYPVNPSGSKHIPAPARSVSGHMQRFLSYYFNCGYTFKNRYNLSFSVRKDGSNFFGTSANKRFTPLWSTGIGWIVSNDLKIRMSYGFNGNIGNIASQLTGMYFKTPSDPDLVLTNLTAPNTKLSWERVKNVNFGLDFGTKNNRIRATIEYYIKNGIDLLQPSPLAPQTGFLTFTNNSATVKSRGFDVNITSRNMIKAIQWNTSLIYGFITDKVKKYNPKPTANSFRDRPMVLEKPMYSVYSYRWAGLDTENGDPLGYFNGQISKDYEGIINNFNPDSLVYHGNGRPSHFGTVRNNFSYRGISLSINIAFSLGYYFRRTSTSLNYQDIIYMDQHEDFKKRWQKQGDEAITNIPSVIYPTNTTRNTFYKYSEMLVLKGDHIRLQDIRISYSFSEKICSKLKIKTLSVYTFMNNLGIIWRANKQNLDPQTEQGGMSILFRNPFSIATGVNIGF</sequence>
<dbReference type="Proteomes" id="UP000192678">
    <property type="component" value="Unassembled WGS sequence"/>
</dbReference>
<dbReference type="Pfam" id="PF07715">
    <property type="entry name" value="Plug"/>
    <property type="match status" value="1"/>
</dbReference>